<dbReference type="Proteomes" id="UP000324101">
    <property type="component" value="Chromosome"/>
</dbReference>
<dbReference type="GO" id="GO:0005886">
    <property type="term" value="C:plasma membrane"/>
    <property type="evidence" value="ECO:0007669"/>
    <property type="project" value="UniProtKB-SubCell"/>
</dbReference>
<keyword evidence="3" id="KW-0808">Transferase</keyword>
<feature type="transmembrane region" description="Helical" evidence="9">
    <location>
        <begin position="361"/>
        <end position="383"/>
    </location>
</feature>
<sequence>MTLSPTARWTTGWLLAAAWALSFPLFSSLAPHRLWGWCAAAGYLAAATATALGRRRAALAAALLGAVAVPLLWLVLTGQGQSEVTVVERSGRLLLESGRLYVDRPAHVEEYTPYLPGMALLGIPRALLGGDGDGAGWAARLLGDARIWCAAVLFGCLWAARRLLHGGTTVRGPGGGPGRGPGVGTGRGPGRLLPVLVASPVVALPLAVSGVDLPLAGLCCLALAAAAAGRPVLTGAALAGACALKWTALPAVAVAVALLAVCRGGWPAVRCALVAAGGTALVVLPAVLLQPAEVGRQVFAFPTGRAAVPTPASSPLPGRLLAELGPWGWYLTVGLLLAGGLAVAGSLLARPPRTVAAAADRLALGLTLAFLLAPAGRFGYLALPVLLSVWARSVTVPGVSRVVTGSGRPWPRPSGRRPGAQRSERTGGHFA</sequence>
<evidence type="ECO:0000256" key="3">
    <source>
        <dbReference type="ARBA" id="ARBA00022679"/>
    </source>
</evidence>
<feature type="transmembrane region" description="Helical" evidence="9">
    <location>
        <begin position="201"/>
        <end position="225"/>
    </location>
</feature>
<feature type="compositionally biased region" description="Basic and acidic residues" evidence="8">
    <location>
        <begin position="422"/>
        <end position="431"/>
    </location>
</feature>
<feature type="transmembrane region" description="Helical" evidence="9">
    <location>
        <begin position="12"/>
        <end position="28"/>
    </location>
</feature>
<feature type="region of interest" description="Disordered" evidence="8">
    <location>
        <begin position="405"/>
        <end position="431"/>
    </location>
</feature>
<dbReference type="GO" id="GO:0016758">
    <property type="term" value="F:hexosyltransferase activity"/>
    <property type="evidence" value="ECO:0007669"/>
    <property type="project" value="InterPro"/>
</dbReference>
<dbReference type="InterPro" id="IPR018584">
    <property type="entry name" value="GT87"/>
</dbReference>
<dbReference type="OrthoDB" id="3867445at2"/>
<evidence type="ECO:0000313" key="11">
    <source>
        <dbReference type="Proteomes" id="UP000324101"/>
    </source>
</evidence>
<keyword evidence="6 9" id="KW-0472">Membrane</keyword>
<evidence type="ECO:0000256" key="6">
    <source>
        <dbReference type="ARBA" id="ARBA00023136"/>
    </source>
</evidence>
<dbReference type="RefSeq" id="WP_150260355.1">
    <property type="nucleotide sequence ID" value="NZ_CP029189.1"/>
</dbReference>
<feature type="transmembrane region" description="Helical" evidence="9">
    <location>
        <begin position="34"/>
        <end position="52"/>
    </location>
</feature>
<accession>A0A5P2DQT3</accession>
<evidence type="ECO:0008006" key="12">
    <source>
        <dbReference type="Google" id="ProtNLM"/>
    </source>
</evidence>
<keyword evidence="2" id="KW-1003">Cell membrane</keyword>
<comment type="subcellular location">
    <subcellularLocation>
        <location evidence="1">Cell membrane</location>
        <topology evidence="1">Multi-pass membrane protein</topology>
    </subcellularLocation>
</comment>
<organism evidence="10 11">
    <name type="scientific">Streptomyces venezuelae</name>
    <dbReference type="NCBI Taxonomy" id="54571"/>
    <lineage>
        <taxon>Bacteria</taxon>
        <taxon>Bacillati</taxon>
        <taxon>Actinomycetota</taxon>
        <taxon>Actinomycetes</taxon>
        <taxon>Kitasatosporales</taxon>
        <taxon>Streptomycetaceae</taxon>
        <taxon>Streptomyces</taxon>
    </lineage>
</organism>
<evidence type="ECO:0000256" key="9">
    <source>
        <dbReference type="SAM" id="Phobius"/>
    </source>
</evidence>
<proteinExistence type="inferred from homology"/>
<gene>
    <name evidence="10" type="ORF">DEJ51_28000</name>
</gene>
<evidence type="ECO:0000256" key="7">
    <source>
        <dbReference type="ARBA" id="ARBA00024033"/>
    </source>
</evidence>
<keyword evidence="4 9" id="KW-0812">Transmembrane</keyword>
<dbReference type="AlphaFoldDB" id="A0A5P2DQT3"/>
<reference evidence="10 11" key="1">
    <citation type="submission" date="2018-05" db="EMBL/GenBank/DDBJ databases">
        <title>Streptomyces venezuelae.</title>
        <authorList>
            <person name="Kim W."/>
            <person name="Lee N."/>
            <person name="Cho B.-K."/>
        </authorList>
    </citation>
    <scope>NUCLEOTIDE SEQUENCE [LARGE SCALE GENOMIC DNA]</scope>
    <source>
        <strain evidence="10 11">ATCC 21018</strain>
    </source>
</reference>
<name>A0A5P2DQT3_STRVZ</name>
<evidence type="ECO:0000256" key="8">
    <source>
        <dbReference type="SAM" id="MobiDB-lite"/>
    </source>
</evidence>
<feature type="transmembrane region" description="Helical" evidence="9">
    <location>
        <begin position="327"/>
        <end position="349"/>
    </location>
</feature>
<evidence type="ECO:0000313" key="10">
    <source>
        <dbReference type="EMBL" id="QES57554.1"/>
    </source>
</evidence>
<dbReference type="EMBL" id="CP029189">
    <property type="protein sequence ID" value="QES57554.1"/>
    <property type="molecule type" value="Genomic_DNA"/>
</dbReference>
<feature type="transmembrane region" description="Helical" evidence="9">
    <location>
        <begin position="59"/>
        <end position="76"/>
    </location>
</feature>
<feature type="transmembrane region" description="Helical" evidence="9">
    <location>
        <begin position="268"/>
        <end position="289"/>
    </location>
</feature>
<evidence type="ECO:0000256" key="1">
    <source>
        <dbReference type="ARBA" id="ARBA00004651"/>
    </source>
</evidence>
<dbReference type="Pfam" id="PF09594">
    <property type="entry name" value="GT87"/>
    <property type="match status" value="1"/>
</dbReference>
<keyword evidence="5 9" id="KW-1133">Transmembrane helix</keyword>
<evidence type="ECO:0000256" key="2">
    <source>
        <dbReference type="ARBA" id="ARBA00022475"/>
    </source>
</evidence>
<feature type="transmembrane region" description="Helical" evidence="9">
    <location>
        <begin position="237"/>
        <end position="261"/>
    </location>
</feature>
<protein>
    <recommendedName>
        <fullName evidence="12">DUF2029 domain-containing protein</fullName>
    </recommendedName>
</protein>
<comment type="similarity">
    <text evidence="7">Belongs to the glycosyltransferase 87 family.</text>
</comment>
<evidence type="ECO:0000256" key="4">
    <source>
        <dbReference type="ARBA" id="ARBA00022692"/>
    </source>
</evidence>
<evidence type="ECO:0000256" key="5">
    <source>
        <dbReference type="ARBA" id="ARBA00022989"/>
    </source>
</evidence>